<protein>
    <recommendedName>
        <fullName evidence="1">CdiI immunity protein domain-containing protein</fullName>
    </recommendedName>
</protein>
<accession>A0A1S2QJC1</accession>
<comment type="caution">
    <text evidence="2">The sequence shown here is derived from an EMBL/GenBank/DDBJ whole genome shotgun (WGS) entry which is preliminary data.</text>
</comment>
<evidence type="ECO:0000259" key="1">
    <source>
        <dbReference type="Pfam" id="PF18593"/>
    </source>
</evidence>
<dbReference type="EMBL" id="MLYO01000018">
    <property type="protein sequence ID" value="OIK05711.1"/>
    <property type="molecule type" value="Genomic_DNA"/>
</dbReference>
<dbReference type="Proteomes" id="UP000179642">
    <property type="component" value="Unassembled WGS sequence"/>
</dbReference>
<proteinExistence type="predicted"/>
<feature type="domain" description="CdiI immunity protein" evidence="1">
    <location>
        <begin position="126"/>
        <end position="215"/>
    </location>
</feature>
<keyword evidence="3" id="KW-1185">Reference proteome</keyword>
<gene>
    <name evidence="2" type="ORF">BIV23_10270</name>
</gene>
<organism evidence="2 3">
    <name type="scientific">Streptomyces monashensis</name>
    <dbReference type="NCBI Taxonomy" id="1678012"/>
    <lineage>
        <taxon>Bacteria</taxon>
        <taxon>Bacillati</taxon>
        <taxon>Actinomycetota</taxon>
        <taxon>Actinomycetes</taxon>
        <taxon>Kitasatosporales</taxon>
        <taxon>Streptomycetaceae</taxon>
        <taxon>Streptomyces</taxon>
    </lineage>
</organism>
<sequence length="229" mass="25602">MPLSPLEHDRRYGELDHVMRAYLGQPADDTPDKPGQALAAYLRHTWHSRPWALATAERQLRDYADNPPGRLRLRLGEYYAIPDVGLADGDVRQWLYCLADHIEHSIESGEVPPPATPATHWEWHARFPELGQFLGGWFSQDMPDEFDGHDAAVDDYRDSADPQLVARLVGELHELLALDLDESDYALAVAELGMEVDAPAPYSPSGWLALVAERLATPRADYGPTAPQM</sequence>
<evidence type="ECO:0000313" key="2">
    <source>
        <dbReference type="EMBL" id="OIK05711.1"/>
    </source>
</evidence>
<dbReference type="RefSeq" id="WP_071380491.1">
    <property type="nucleotide sequence ID" value="NZ_MLYO01000018.1"/>
</dbReference>
<dbReference type="Pfam" id="PF18593">
    <property type="entry name" value="CdiI_2"/>
    <property type="match status" value="1"/>
</dbReference>
<name>A0A1S2QJC1_9ACTN</name>
<reference evidence="2 3" key="1">
    <citation type="submission" date="2016-10" db="EMBL/GenBank/DDBJ databases">
        <title>Genome sequence of Streptomyces sp. MUSC 1.</title>
        <authorList>
            <person name="Lee L.-H."/>
            <person name="Ser H.-L."/>
            <person name="Law J.W.-F."/>
        </authorList>
    </citation>
    <scope>NUCLEOTIDE SEQUENCE [LARGE SCALE GENOMIC DNA]</scope>
    <source>
        <strain evidence="2 3">MUSC 1</strain>
    </source>
</reference>
<dbReference type="AlphaFoldDB" id="A0A1S2QJC1"/>
<dbReference type="OrthoDB" id="4135481at2"/>
<evidence type="ECO:0000313" key="3">
    <source>
        <dbReference type="Proteomes" id="UP000179642"/>
    </source>
</evidence>
<dbReference type="InterPro" id="IPR041129">
    <property type="entry name" value="CdiI_2"/>
</dbReference>